<keyword evidence="1" id="KW-0479">Metal-binding</keyword>
<evidence type="ECO:0000313" key="7">
    <source>
        <dbReference type="EMBL" id="OMJ77652.1"/>
    </source>
</evidence>
<keyword evidence="2 4" id="KW-0863">Zinc-finger</keyword>
<evidence type="ECO:0000256" key="4">
    <source>
        <dbReference type="PROSITE-ProRule" id="PRU00228"/>
    </source>
</evidence>
<dbReference type="SMART" id="SM00291">
    <property type="entry name" value="ZnF_ZZ"/>
    <property type="match status" value="1"/>
</dbReference>
<comment type="caution">
    <text evidence="7">The sequence shown here is derived from an EMBL/GenBank/DDBJ whole genome shotgun (WGS) entry which is preliminary data.</text>
</comment>
<dbReference type="Proteomes" id="UP000187209">
    <property type="component" value="Unassembled WGS sequence"/>
</dbReference>
<accession>A0A1R2BLK2</accession>
<dbReference type="SUPFAM" id="SSF57850">
    <property type="entry name" value="RING/U-box"/>
    <property type="match status" value="1"/>
</dbReference>
<evidence type="ECO:0000256" key="2">
    <source>
        <dbReference type="ARBA" id="ARBA00022771"/>
    </source>
</evidence>
<feature type="domain" description="ZZ-type" evidence="6">
    <location>
        <begin position="48"/>
        <end position="102"/>
    </location>
</feature>
<keyword evidence="3" id="KW-0862">Zinc</keyword>
<proteinExistence type="predicted"/>
<dbReference type="InterPro" id="IPR000433">
    <property type="entry name" value="Znf_ZZ"/>
</dbReference>
<dbReference type="PROSITE" id="PS50135">
    <property type="entry name" value="ZF_ZZ_2"/>
    <property type="match status" value="1"/>
</dbReference>
<organism evidence="7 8">
    <name type="scientific">Stentor coeruleus</name>
    <dbReference type="NCBI Taxonomy" id="5963"/>
    <lineage>
        <taxon>Eukaryota</taxon>
        <taxon>Sar</taxon>
        <taxon>Alveolata</taxon>
        <taxon>Ciliophora</taxon>
        <taxon>Postciliodesmatophora</taxon>
        <taxon>Heterotrichea</taxon>
        <taxon>Heterotrichida</taxon>
        <taxon>Stentoridae</taxon>
        <taxon>Stentor</taxon>
    </lineage>
</organism>
<keyword evidence="8" id="KW-1185">Reference proteome</keyword>
<protein>
    <recommendedName>
        <fullName evidence="6">ZZ-type domain-containing protein</fullName>
    </recommendedName>
</protein>
<evidence type="ECO:0000256" key="5">
    <source>
        <dbReference type="SAM" id="MobiDB-lite"/>
    </source>
</evidence>
<name>A0A1R2BLK2_9CILI</name>
<reference evidence="7 8" key="1">
    <citation type="submission" date="2016-11" db="EMBL/GenBank/DDBJ databases">
        <title>The macronuclear genome of Stentor coeruleus: a giant cell with tiny introns.</title>
        <authorList>
            <person name="Slabodnick M."/>
            <person name="Ruby J.G."/>
            <person name="Reiff S.B."/>
            <person name="Swart E.C."/>
            <person name="Gosai S."/>
            <person name="Prabakaran S."/>
            <person name="Witkowska E."/>
            <person name="Larue G.E."/>
            <person name="Fisher S."/>
            <person name="Freeman R.M."/>
            <person name="Gunawardena J."/>
            <person name="Chu W."/>
            <person name="Stover N.A."/>
            <person name="Gregory B.D."/>
            <person name="Nowacki M."/>
            <person name="Derisi J."/>
            <person name="Roy S.W."/>
            <person name="Marshall W.F."/>
            <person name="Sood P."/>
        </authorList>
    </citation>
    <scope>NUCLEOTIDE SEQUENCE [LARGE SCALE GENOMIC DNA]</scope>
    <source>
        <strain evidence="7">WM001</strain>
    </source>
</reference>
<evidence type="ECO:0000259" key="6">
    <source>
        <dbReference type="PROSITE" id="PS50135"/>
    </source>
</evidence>
<dbReference type="OrthoDB" id="313562at2759"/>
<evidence type="ECO:0000256" key="1">
    <source>
        <dbReference type="ARBA" id="ARBA00022723"/>
    </source>
</evidence>
<dbReference type="Gene3D" id="3.30.60.90">
    <property type="match status" value="1"/>
</dbReference>
<evidence type="ECO:0000313" key="8">
    <source>
        <dbReference type="Proteomes" id="UP000187209"/>
    </source>
</evidence>
<dbReference type="Pfam" id="PF00569">
    <property type="entry name" value="ZZ"/>
    <property type="match status" value="1"/>
</dbReference>
<dbReference type="AlphaFoldDB" id="A0A1R2BLK2"/>
<feature type="region of interest" description="Disordered" evidence="5">
    <location>
        <begin position="92"/>
        <end position="133"/>
    </location>
</feature>
<dbReference type="GO" id="GO:0008270">
    <property type="term" value="F:zinc ion binding"/>
    <property type="evidence" value="ECO:0007669"/>
    <property type="project" value="UniProtKB-KW"/>
</dbReference>
<gene>
    <name evidence="7" type="ORF">SteCoe_22690</name>
</gene>
<evidence type="ECO:0000256" key="3">
    <source>
        <dbReference type="ARBA" id="ARBA00022833"/>
    </source>
</evidence>
<dbReference type="EMBL" id="MPUH01000563">
    <property type="protein sequence ID" value="OMJ77652.1"/>
    <property type="molecule type" value="Genomic_DNA"/>
</dbReference>
<feature type="compositionally biased region" description="Basic and acidic residues" evidence="5">
    <location>
        <begin position="103"/>
        <end position="133"/>
    </location>
</feature>
<dbReference type="InterPro" id="IPR043145">
    <property type="entry name" value="Znf_ZZ_sf"/>
</dbReference>
<sequence length="133" mass="15418">MEKGVGESSLEQYDKETQCSMPSDYSQVLTLIKTRVLGSFSSEPPLIEHPETCSKCSISPILGIKYECTQCVKYYLCEKCELQRHEHPMYMHKKLKSNPPQEIIRKIPDLDYKNSERGNTRVSERVNSEKTRK</sequence>